<evidence type="ECO:0000256" key="2">
    <source>
        <dbReference type="SAM" id="SignalP"/>
    </source>
</evidence>
<feature type="chain" id="PRO_5047489446" evidence="2">
    <location>
        <begin position="21"/>
        <end position="267"/>
    </location>
</feature>
<proteinExistence type="predicted"/>
<dbReference type="InterPro" id="IPR050300">
    <property type="entry name" value="GDXG_lipolytic_enzyme"/>
</dbReference>
<keyword evidence="2" id="KW-0732">Signal</keyword>
<dbReference type="Proteomes" id="UP001165444">
    <property type="component" value="Unassembled WGS sequence"/>
</dbReference>
<protein>
    <submittedName>
        <fullName evidence="4">Alpha/beta hydrolase</fullName>
    </submittedName>
</protein>
<keyword evidence="5" id="KW-1185">Reference proteome</keyword>
<name>A0ABT0BY50_9BACT</name>
<reference evidence="4 5" key="1">
    <citation type="submission" date="2022-03" db="EMBL/GenBank/DDBJ databases">
        <title>Parabacteroides sp. nov. isolated from swine feces.</title>
        <authorList>
            <person name="Bak J.E."/>
        </authorList>
    </citation>
    <scope>NUCLEOTIDE SEQUENCE [LARGE SCALE GENOMIC DNA]</scope>
    <source>
        <strain evidence="4 5">AGMB00274</strain>
    </source>
</reference>
<comment type="caution">
    <text evidence="4">The sequence shown here is derived from an EMBL/GenBank/DDBJ whole genome shotgun (WGS) entry which is preliminary data.</text>
</comment>
<feature type="domain" description="BD-FAE-like" evidence="3">
    <location>
        <begin position="45"/>
        <end position="210"/>
    </location>
</feature>
<evidence type="ECO:0000313" key="4">
    <source>
        <dbReference type="EMBL" id="MCJ2379659.1"/>
    </source>
</evidence>
<organism evidence="4 5">
    <name type="scientific">Parabacteroides faecalis</name>
    <dbReference type="NCBI Taxonomy" id="2924040"/>
    <lineage>
        <taxon>Bacteria</taxon>
        <taxon>Pseudomonadati</taxon>
        <taxon>Bacteroidota</taxon>
        <taxon>Bacteroidia</taxon>
        <taxon>Bacteroidales</taxon>
        <taxon>Tannerellaceae</taxon>
        <taxon>Parabacteroides</taxon>
    </lineage>
</organism>
<dbReference type="InterPro" id="IPR049492">
    <property type="entry name" value="BD-FAE-like_dom"/>
</dbReference>
<keyword evidence="1 4" id="KW-0378">Hydrolase</keyword>
<dbReference type="PANTHER" id="PTHR48081">
    <property type="entry name" value="AB HYDROLASE SUPERFAMILY PROTEIN C4A8.06C"/>
    <property type="match status" value="1"/>
</dbReference>
<dbReference type="EMBL" id="JAKZMM010000006">
    <property type="protein sequence ID" value="MCJ2379659.1"/>
    <property type="molecule type" value="Genomic_DNA"/>
</dbReference>
<dbReference type="Pfam" id="PF20434">
    <property type="entry name" value="BD-FAE"/>
    <property type="match status" value="1"/>
</dbReference>
<evidence type="ECO:0000313" key="5">
    <source>
        <dbReference type="Proteomes" id="UP001165444"/>
    </source>
</evidence>
<evidence type="ECO:0000256" key="1">
    <source>
        <dbReference type="ARBA" id="ARBA00022801"/>
    </source>
</evidence>
<evidence type="ECO:0000259" key="3">
    <source>
        <dbReference type="Pfam" id="PF20434"/>
    </source>
</evidence>
<gene>
    <name evidence="4" type="ORF">MUN53_03395</name>
</gene>
<accession>A0ABT0BY50</accession>
<dbReference type="GO" id="GO:0016787">
    <property type="term" value="F:hydrolase activity"/>
    <property type="evidence" value="ECO:0007669"/>
    <property type="project" value="UniProtKB-KW"/>
</dbReference>
<dbReference type="InterPro" id="IPR029058">
    <property type="entry name" value="AB_hydrolase_fold"/>
</dbReference>
<feature type="signal peptide" evidence="2">
    <location>
        <begin position="1"/>
        <end position="20"/>
    </location>
</feature>
<dbReference type="SUPFAM" id="SSF53474">
    <property type="entry name" value="alpha/beta-Hydrolases"/>
    <property type="match status" value="1"/>
</dbReference>
<dbReference type="Gene3D" id="3.40.50.1820">
    <property type="entry name" value="alpha/beta hydrolase"/>
    <property type="match status" value="1"/>
</dbReference>
<sequence>MKRIVVFIILSCLCAWQAIAADYRYERNIAYRQTNDAYADSMCRLDIAYPSDAKDAPVVVWFHGGGLTGGKREIPEALLKEGLIVVGVEYRLSPKVTIPEIIDDATLAVSWTFDHISQYGGSTQKIYLSGHSAGGYLIDLVGLNKSLLKKYGKDADQIAGLIPFSGQVITHFEARRRMGMPPLQPLIDSIAPLYYVRKDCPPILIISADREKELYGRYEEQAFFHRLFKLLGHPDVTLYELDGYDHGNMAAPSFPLLLQFIREHEKK</sequence>
<dbReference type="PANTHER" id="PTHR48081:SF9">
    <property type="entry name" value="CARBOXYLESTERASE"/>
    <property type="match status" value="1"/>
</dbReference>
<dbReference type="RefSeq" id="WP_243323404.1">
    <property type="nucleotide sequence ID" value="NZ_JAKZMM010000006.1"/>
</dbReference>